<feature type="transmembrane region" description="Helical" evidence="19">
    <location>
        <begin position="12"/>
        <end position="30"/>
    </location>
</feature>
<proteinExistence type="evidence at transcript level"/>
<dbReference type="Gene3D" id="1.10.510.10">
    <property type="entry name" value="Transferase(Phosphotransferase) domain 1"/>
    <property type="match status" value="1"/>
</dbReference>
<feature type="non-terminal residue" evidence="21">
    <location>
        <position position="1"/>
    </location>
</feature>
<evidence type="ECO:0000259" key="20">
    <source>
        <dbReference type="PROSITE" id="PS50011"/>
    </source>
</evidence>
<evidence type="ECO:0000256" key="7">
    <source>
        <dbReference type="ARBA" id="ARBA00022679"/>
    </source>
</evidence>
<comment type="similarity">
    <text evidence="3">In the C-terminal section; belongs to the protein kinase superfamily. Ser/Thr protein kinase family.</text>
</comment>
<dbReference type="InterPro" id="IPR000719">
    <property type="entry name" value="Prot_kinase_dom"/>
</dbReference>
<keyword evidence="7" id="KW-0808">Transferase</keyword>
<keyword evidence="13 18" id="KW-0067">ATP-binding</keyword>
<dbReference type="GO" id="GO:0004674">
    <property type="term" value="F:protein serine/threonine kinase activity"/>
    <property type="evidence" value="ECO:0007669"/>
    <property type="project" value="UniProtKB-KW"/>
</dbReference>
<evidence type="ECO:0000256" key="2">
    <source>
        <dbReference type="ARBA" id="ARBA00008536"/>
    </source>
</evidence>
<dbReference type="Gene3D" id="3.30.200.20">
    <property type="entry name" value="Phosphorylase Kinase, domain 1"/>
    <property type="match status" value="1"/>
</dbReference>
<dbReference type="Gene3D" id="2.60.120.200">
    <property type="match status" value="1"/>
</dbReference>
<evidence type="ECO:0000256" key="8">
    <source>
        <dbReference type="ARBA" id="ARBA00022692"/>
    </source>
</evidence>
<protein>
    <recommendedName>
        <fullName evidence="4">non-specific serine/threonine protein kinase</fullName>
        <ecNumber evidence="4">2.7.11.1</ecNumber>
    </recommendedName>
</protein>
<dbReference type="InterPro" id="IPR019825">
    <property type="entry name" value="Lectin_legB_Mn/Ca_BS"/>
</dbReference>
<evidence type="ECO:0000256" key="17">
    <source>
        <dbReference type="ARBA" id="ARBA00023180"/>
    </source>
</evidence>
<evidence type="ECO:0000256" key="19">
    <source>
        <dbReference type="SAM" id="Phobius"/>
    </source>
</evidence>
<dbReference type="CDD" id="cd06899">
    <property type="entry name" value="lectin_legume_LecRK_Arcelin_ConA"/>
    <property type="match status" value="1"/>
</dbReference>
<evidence type="ECO:0000256" key="6">
    <source>
        <dbReference type="ARBA" id="ARBA00022527"/>
    </source>
</evidence>
<feature type="transmembrane region" description="Helical" evidence="19">
    <location>
        <begin position="294"/>
        <end position="319"/>
    </location>
</feature>
<organism evidence="21">
    <name type="scientific">Hordeum vulgare subsp. vulgare</name>
    <name type="common">Domesticated barley</name>
    <dbReference type="NCBI Taxonomy" id="112509"/>
    <lineage>
        <taxon>Eukaryota</taxon>
        <taxon>Viridiplantae</taxon>
        <taxon>Streptophyta</taxon>
        <taxon>Embryophyta</taxon>
        <taxon>Tracheophyta</taxon>
        <taxon>Spermatophyta</taxon>
        <taxon>Magnoliopsida</taxon>
        <taxon>Liliopsida</taxon>
        <taxon>Poales</taxon>
        <taxon>Poaceae</taxon>
        <taxon>BOP clade</taxon>
        <taxon>Pooideae</taxon>
        <taxon>Triticodae</taxon>
        <taxon>Triticeae</taxon>
        <taxon>Hordeinae</taxon>
        <taxon>Hordeum</taxon>
    </lineage>
</organism>
<keyword evidence="8 19" id="KW-0812">Transmembrane</keyword>
<reference evidence="21" key="1">
    <citation type="journal article" date="2011" name="Plant Physiol.">
        <title>Comprehensive sequence analysis of 24,783 barley full-length cDNAs derived from 12 clone libraries.</title>
        <authorList>
            <person name="Matsumoto T."/>
            <person name="Tanaka T."/>
            <person name="Sakai H."/>
            <person name="Amano N."/>
            <person name="Kanamori H."/>
            <person name="Kurita K."/>
            <person name="Kikuta A."/>
            <person name="Kamiya K."/>
            <person name="Yamamoto M."/>
            <person name="Ikawa H."/>
            <person name="Fujii N."/>
            <person name="Hori K."/>
            <person name="Itoh T."/>
            <person name="Sato K."/>
        </authorList>
    </citation>
    <scope>NUCLEOTIDE SEQUENCE</scope>
    <source>
        <tissue evidence="21">Shoot and root</tissue>
    </source>
</reference>
<dbReference type="Pfam" id="PF00069">
    <property type="entry name" value="Pkinase"/>
    <property type="match status" value="1"/>
</dbReference>
<evidence type="ECO:0000256" key="14">
    <source>
        <dbReference type="ARBA" id="ARBA00022989"/>
    </source>
</evidence>
<sequence length="658" mass="73403">VTLRARNSMPQLLPILLYAGCFILSLPFHAPRRVAMASPPISFSFDFTNKTSYNSQDLLVQGDARVGGSMVDLTCNTVDTSKMLNCMGRVSYGRPVPFYDTDTGEAASFNTHFTFKITLVPRRSKGDGMAFFLASYPPPSVQPPDSYGGAFGLMPGRSWQASGENRFVAVEFDTYNNTDYEPRQTMDHIGIDLNSVKDSVNTTNLPEFSLNGTMTASINFNGSSRMLVARLYFVDRPSMKPVEVSAQLPQLDTLLTPEVTVGFSAATGAGMELHQILSWSFNSTLAPKEQPKSIGLIAAAIAGGASAFLLVIWFILSWLMSKRGHNSLMVSGAGPKQFRYNDLAKATNNFSSDRKLGEGGFGAVYHGTCFKVDNDGDEHDVAVKEILKGSKEGTKAFLAELNTISRTKHKNLVKLEGWCCYRGRSRWDWMCWCCSLKQLDDHKLFLVYELMPQGDLDHHLHKKDVALTWPTRYKIVKELGSALVYLHHECEPYILHRDIKPGNILLDNHYNAKIADFGLSRIANKNKSTLVTTAIGTHEYMDPKLRIDGDVKFDRSSDVYSFGLVLLEIVCGRHNSRNEVWDLYRRYQGEEMKMVEAAADERLGGDFHKVQMQRVLVVGLWCSLPHSAQRPSMEEALRLLEHDELPDLTLSATAASTI</sequence>
<dbReference type="InterPro" id="IPR001220">
    <property type="entry name" value="Legume_lectin_dom"/>
</dbReference>
<evidence type="ECO:0000256" key="4">
    <source>
        <dbReference type="ARBA" id="ARBA00012513"/>
    </source>
</evidence>
<evidence type="ECO:0000256" key="9">
    <source>
        <dbReference type="ARBA" id="ARBA00022729"/>
    </source>
</evidence>
<dbReference type="PROSITE" id="PS00108">
    <property type="entry name" value="PROTEIN_KINASE_ST"/>
    <property type="match status" value="1"/>
</dbReference>
<dbReference type="InterPro" id="IPR013320">
    <property type="entry name" value="ConA-like_dom_sf"/>
</dbReference>
<comment type="subcellular location">
    <subcellularLocation>
        <location evidence="1">Cell membrane</location>
        <topology evidence="1">Single-pass type I membrane protein</topology>
    </subcellularLocation>
</comment>
<evidence type="ECO:0000256" key="3">
    <source>
        <dbReference type="ARBA" id="ARBA00010217"/>
    </source>
</evidence>
<evidence type="ECO:0000256" key="18">
    <source>
        <dbReference type="PROSITE-ProRule" id="PRU10141"/>
    </source>
</evidence>
<dbReference type="SUPFAM" id="SSF49899">
    <property type="entry name" value="Concanavalin A-like lectins/glucanases"/>
    <property type="match status" value="1"/>
</dbReference>
<keyword evidence="14 19" id="KW-1133">Transmembrane helix</keyword>
<dbReference type="EMBL" id="AK366464">
    <property type="protein sequence ID" value="BAJ97667.1"/>
    <property type="molecule type" value="mRNA"/>
</dbReference>
<evidence type="ECO:0000256" key="5">
    <source>
        <dbReference type="ARBA" id="ARBA00022475"/>
    </source>
</evidence>
<evidence type="ECO:0000256" key="10">
    <source>
        <dbReference type="ARBA" id="ARBA00022734"/>
    </source>
</evidence>
<dbReference type="InterPro" id="IPR008271">
    <property type="entry name" value="Ser/Thr_kinase_AS"/>
</dbReference>
<keyword evidence="5" id="KW-1003">Cell membrane</keyword>
<dbReference type="GO" id="GO:0030246">
    <property type="term" value="F:carbohydrate binding"/>
    <property type="evidence" value="ECO:0007669"/>
    <property type="project" value="UniProtKB-KW"/>
</dbReference>
<dbReference type="InterPro" id="IPR050528">
    <property type="entry name" value="L-type_Lectin-RKs"/>
</dbReference>
<dbReference type="EC" id="2.7.11.1" evidence="4"/>
<feature type="domain" description="Protein kinase" evidence="20">
    <location>
        <begin position="350"/>
        <end position="645"/>
    </location>
</feature>
<dbReference type="SUPFAM" id="SSF56112">
    <property type="entry name" value="Protein kinase-like (PK-like)"/>
    <property type="match status" value="1"/>
</dbReference>
<keyword evidence="9" id="KW-0732">Signal</keyword>
<keyword evidence="16" id="KW-0675">Receptor</keyword>
<keyword evidence="6" id="KW-0723">Serine/threonine-protein kinase</keyword>
<dbReference type="PANTHER" id="PTHR27007">
    <property type="match status" value="1"/>
</dbReference>
<evidence type="ECO:0000256" key="11">
    <source>
        <dbReference type="ARBA" id="ARBA00022741"/>
    </source>
</evidence>
<keyword evidence="10" id="KW-0430">Lectin</keyword>
<evidence type="ECO:0000256" key="16">
    <source>
        <dbReference type="ARBA" id="ARBA00023170"/>
    </source>
</evidence>
<evidence type="ECO:0000256" key="15">
    <source>
        <dbReference type="ARBA" id="ARBA00023136"/>
    </source>
</evidence>
<keyword evidence="17" id="KW-0325">Glycoprotein</keyword>
<comment type="similarity">
    <text evidence="2">In the N-terminal section; belongs to the leguminous lectin family.</text>
</comment>
<dbReference type="GO" id="GO:0005524">
    <property type="term" value="F:ATP binding"/>
    <property type="evidence" value="ECO:0007669"/>
    <property type="project" value="UniProtKB-UniRule"/>
</dbReference>
<accession>F2DRE6</accession>
<dbReference type="PROSITE" id="PS00307">
    <property type="entry name" value="LECTIN_LEGUME_BETA"/>
    <property type="match status" value="1"/>
</dbReference>
<evidence type="ECO:0000256" key="13">
    <source>
        <dbReference type="ARBA" id="ARBA00022840"/>
    </source>
</evidence>
<dbReference type="GO" id="GO:0002229">
    <property type="term" value="P:defense response to oomycetes"/>
    <property type="evidence" value="ECO:0007669"/>
    <property type="project" value="UniProtKB-ARBA"/>
</dbReference>
<dbReference type="GO" id="GO:0005886">
    <property type="term" value="C:plasma membrane"/>
    <property type="evidence" value="ECO:0007669"/>
    <property type="project" value="UniProtKB-SubCell"/>
</dbReference>
<dbReference type="Pfam" id="PF00139">
    <property type="entry name" value="Lectin_legB"/>
    <property type="match status" value="1"/>
</dbReference>
<dbReference type="PROSITE" id="PS00107">
    <property type="entry name" value="PROTEIN_KINASE_ATP"/>
    <property type="match status" value="1"/>
</dbReference>
<evidence type="ECO:0000256" key="1">
    <source>
        <dbReference type="ARBA" id="ARBA00004251"/>
    </source>
</evidence>
<keyword evidence="12" id="KW-0418">Kinase</keyword>
<keyword evidence="15 19" id="KW-0472">Membrane</keyword>
<evidence type="ECO:0000256" key="12">
    <source>
        <dbReference type="ARBA" id="ARBA00022777"/>
    </source>
</evidence>
<dbReference type="InterPro" id="IPR011009">
    <property type="entry name" value="Kinase-like_dom_sf"/>
</dbReference>
<dbReference type="PROSITE" id="PS50011">
    <property type="entry name" value="PROTEIN_KINASE_DOM"/>
    <property type="match status" value="1"/>
</dbReference>
<dbReference type="FunFam" id="1.10.510.10:FF:000240">
    <property type="entry name" value="Lectin-domain containing receptor kinase A4.3"/>
    <property type="match status" value="1"/>
</dbReference>
<evidence type="ECO:0000313" key="21">
    <source>
        <dbReference type="EMBL" id="BAJ97667.1"/>
    </source>
</evidence>
<name>F2DRE6_HORVV</name>
<dbReference type="SMART" id="SM00220">
    <property type="entry name" value="S_TKc"/>
    <property type="match status" value="1"/>
</dbReference>
<feature type="binding site" evidence="18">
    <location>
        <position position="384"/>
    </location>
    <ligand>
        <name>ATP</name>
        <dbReference type="ChEBI" id="CHEBI:30616"/>
    </ligand>
</feature>
<keyword evidence="11 18" id="KW-0547">Nucleotide-binding</keyword>
<dbReference type="AlphaFoldDB" id="F2DRE6"/>
<dbReference type="InterPro" id="IPR017441">
    <property type="entry name" value="Protein_kinase_ATP_BS"/>
</dbReference>